<feature type="chain" id="PRO_5043016288" description="NTF2-like domain-containing protein" evidence="1">
    <location>
        <begin position="19"/>
        <end position="185"/>
    </location>
</feature>
<accession>A0AAN6QFA5</accession>
<comment type="caution">
    <text evidence="3">The sequence shown here is derived from an EMBL/GenBank/DDBJ whole genome shotgun (WGS) entry which is preliminary data.</text>
</comment>
<proteinExistence type="predicted"/>
<gene>
    <name evidence="3" type="ORF">N656DRAFT_771322</name>
</gene>
<evidence type="ECO:0000313" key="3">
    <source>
        <dbReference type="EMBL" id="KAK4109170.1"/>
    </source>
</evidence>
<protein>
    <recommendedName>
        <fullName evidence="2">NTF2-like domain-containing protein</fullName>
    </recommendedName>
</protein>
<keyword evidence="1" id="KW-0732">Signal</keyword>
<name>A0AAN6QFA5_9PEZI</name>
<sequence length="185" mass="20338">MRFFQSLTLLALSGLGLASPVDTSSSAVEARHWPGPWGYGQCLRKEDAQELVDAYVRMIRGWKDEDAKYLAESFTDWSDSINILAGKPLGTVTFPSKAAFVKKQQVAPDNLPIEVTHQGPIDCDEISIIWSMTFGAAQKPVRGETILTATKEAGYWQISRIDVEFNSIAYLLNIGGTYTMPSSSA</sequence>
<reference evidence="3" key="2">
    <citation type="submission" date="2023-05" db="EMBL/GenBank/DDBJ databases">
        <authorList>
            <consortium name="Lawrence Berkeley National Laboratory"/>
            <person name="Steindorff A."/>
            <person name="Hensen N."/>
            <person name="Bonometti L."/>
            <person name="Westerberg I."/>
            <person name="Brannstrom I.O."/>
            <person name="Guillou S."/>
            <person name="Cros-Aarteil S."/>
            <person name="Calhoun S."/>
            <person name="Haridas S."/>
            <person name="Kuo A."/>
            <person name="Mondo S."/>
            <person name="Pangilinan J."/>
            <person name="Riley R."/>
            <person name="Labutti K."/>
            <person name="Andreopoulos B."/>
            <person name="Lipzen A."/>
            <person name="Chen C."/>
            <person name="Yanf M."/>
            <person name="Daum C."/>
            <person name="Ng V."/>
            <person name="Clum A."/>
            <person name="Ohm R."/>
            <person name="Martin F."/>
            <person name="Silar P."/>
            <person name="Natvig D."/>
            <person name="Lalanne C."/>
            <person name="Gautier V."/>
            <person name="Ament-Velasquez S.L."/>
            <person name="Kruys A."/>
            <person name="Hutchinson M.I."/>
            <person name="Powell A.J."/>
            <person name="Barry K."/>
            <person name="Miller A.N."/>
            <person name="Grigoriev I.V."/>
            <person name="Debuchy R."/>
            <person name="Gladieux P."/>
            <person name="Thoren M.H."/>
            <person name="Johannesson H."/>
        </authorList>
    </citation>
    <scope>NUCLEOTIDE SEQUENCE</scope>
    <source>
        <strain evidence="3">CBS 508.74</strain>
    </source>
</reference>
<dbReference type="Pfam" id="PF26534">
    <property type="entry name" value="NTF2_7"/>
    <property type="match status" value="1"/>
</dbReference>
<feature type="domain" description="NTF2-like" evidence="2">
    <location>
        <begin position="41"/>
        <end position="177"/>
    </location>
</feature>
<evidence type="ECO:0000259" key="2">
    <source>
        <dbReference type="Pfam" id="PF26534"/>
    </source>
</evidence>
<evidence type="ECO:0000256" key="1">
    <source>
        <dbReference type="SAM" id="SignalP"/>
    </source>
</evidence>
<dbReference type="EMBL" id="MU853358">
    <property type="protein sequence ID" value="KAK4109170.1"/>
    <property type="molecule type" value="Genomic_DNA"/>
</dbReference>
<reference evidence="3" key="1">
    <citation type="journal article" date="2023" name="Mol. Phylogenet. Evol.">
        <title>Genome-scale phylogeny and comparative genomics of the fungal order Sordariales.</title>
        <authorList>
            <person name="Hensen N."/>
            <person name="Bonometti L."/>
            <person name="Westerberg I."/>
            <person name="Brannstrom I.O."/>
            <person name="Guillou S."/>
            <person name="Cros-Aarteil S."/>
            <person name="Calhoun S."/>
            <person name="Haridas S."/>
            <person name="Kuo A."/>
            <person name="Mondo S."/>
            <person name="Pangilinan J."/>
            <person name="Riley R."/>
            <person name="LaButti K."/>
            <person name="Andreopoulos B."/>
            <person name="Lipzen A."/>
            <person name="Chen C."/>
            <person name="Yan M."/>
            <person name="Daum C."/>
            <person name="Ng V."/>
            <person name="Clum A."/>
            <person name="Steindorff A."/>
            <person name="Ohm R.A."/>
            <person name="Martin F."/>
            <person name="Silar P."/>
            <person name="Natvig D.O."/>
            <person name="Lalanne C."/>
            <person name="Gautier V."/>
            <person name="Ament-Velasquez S.L."/>
            <person name="Kruys A."/>
            <person name="Hutchinson M.I."/>
            <person name="Powell A.J."/>
            <person name="Barry K."/>
            <person name="Miller A.N."/>
            <person name="Grigoriev I.V."/>
            <person name="Debuchy R."/>
            <person name="Gladieux P."/>
            <person name="Hiltunen Thoren M."/>
            <person name="Johannesson H."/>
        </authorList>
    </citation>
    <scope>NUCLEOTIDE SEQUENCE</scope>
    <source>
        <strain evidence="3">CBS 508.74</strain>
    </source>
</reference>
<dbReference type="AlphaFoldDB" id="A0AAN6QFA5"/>
<dbReference type="InterPro" id="IPR058645">
    <property type="entry name" value="NTF2-like_dom_7"/>
</dbReference>
<evidence type="ECO:0000313" key="4">
    <source>
        <dbReference type="Proteomes" id="UP001302812"/>
    </source>
</evidence>
<dbReference type="RefSeq" id="XP_064666740.1">
    <property type="nucleotide sequence ID" value="XM_064813851.1"/>
</dbReference>
<dbReference type="Proteomes" id="UP001302812">
    <property type="component" value="Unassembled WGS sequence"/>
</dbReference>
<organism evidence="3 4">
    <name type="scientific">Canariomyces notabilis</name>
    <dbReference type="NCBI Taxonomy" id="2074819"/>
    <lineage>
        <taxon>Eukaryota</taxon>
        <taxon>Fungi</taxon>
        <taxon>Dikarya</taxon>
        <taxon>Ascomycota</taxon>
        <taxon>Pezizomycotina</taxon>
        <taxon>Sordariomycetes</taxon>
        <taxon>Sordariomycetidae</taxon>
        <taxon>Sordariales</taxon>
        <taxon>Chaetomiaceae</taxon>
        <taxon>Canariomyces</taxon>
    </lineage>
</organism>
<dbReference type="GeneID" id="89937976"/>
<feature type="signal peptide" evidence="1">
    <location>
        <begin position="1"/>
        <end position="18"/>
    </location>
</feature>
<keyword evidence="4" id="KW-1185">Reference proteome</keyword>